<dbReference type="OrthoDB" id="446280at2"/>
<dbReference type="InterPro" id="IPR001128">
    <property type="entry name" value="Cyt_P450"/>
</dbReference>
<dbReference type="Proteomes" id="UP000238762">
    <property type="component" value="Unassembled WGS sequence"/>
</dbReference>
<keyword evidence="4" id="KW-0503">Monooxygenase</keyword>
<dbReference type="InterPro" id="IPR036396">
    <property type="entry name" value="Cyt_P450_sf"/>
</dbReference>
<evidence type="ECO:0000256" key="4">
    <source>
        <dbReference type="RuleBase" id="RU000461"/>
    </source>
</evidence>
<dbReference type="RefSeq" id="WP_106287767.1">
    <property type="nucleotide sequence ID" value="NZ_CAWNTC010000230.1"/>
</dbReference>
<dbReference type="Pfam" id="PF00067">
    <property type="entry name" value="p450"/>
    <property type="match status" value="1"/>
</dbReference>
<reference evidence="5 6" key="2">
    <citation type="submission" date="2018-03" db="EMBL/GenBank/DDBJ databases">
        <title>The ancient ancestry and fast evolution of plastids.</title>
        <authorList>
            <person name="Moore K.R."/>
            <person name="Magnabosco C."/>
            <person name="Momper L."/>
            <person name="Gold D.A."/>
            <person name="Bosak T."/>
            <person name="Fournier G.P."/>
        </authorList>
    </citation>
    <scope>NUCLEOTIDE SEQUENCE [LARGE SCALE GENOMIC DNA]</scope>
    <source>
        <strain evidence="5 6">CCAP 1448/3</strain>
    </source>
</reference>
<accession>A0A2T1C6N0</accession>
<dbReference type="PRINTS" id="PR00463">
    <property type="entry name" value="EP450I"/>
</dbReference>
<organism evidence="5 6">
    <name type="scientific">Merismopedia glauca CCAP 1448/3</name>
    <dbReference type="NCBI Taxonomy" id="1296344"/>
    <lineage>
        <taxon>Bacteria</taxon>
        <taxon>Bacillati</taxon>
        <taxon>Cyanobacteriota</taxon>
        <taxon>Cyanophyceae</taxon>
        <taxon>Synechococcales</taxon>
        <taxon>Merismopediaceae</taxon>
        <taxon>Merismopedia</taxon>
    </lineage>
</organism>
<evidence type="ECO:0000313" key="5">
    <source>
        <dbReference type="EMBL" id="PSB03932.1"/>
    </source>
</evidence>
<dbReference type="GO" id="GO:0020037">
    <property type="term" value="F:heme binding"/>
    <property type="evidence" value="ECO:0007669"/>
    <property type="project" value="InterPro"/>
</dbReference>
<dbReference type="PROSITE" id="PS00086">
    <property type="entry name" value="CYTOCHROME_P450"/>
    <property type="match status" value="1"/>
</dbReference>
<comment type="cofactor">
    <cofactor evidence="1 3">
        <name>heme</name>
        <dbReference type="ChEBI" id="CHEBI:30413"/>
    </cofactor>
</comment>
<dbReference type="GO" id="GO:0016705">
    <property type="term" value="F:oxidoreductase activity, acting on paired donors, with incorporation or reduction of molecular oxygen"/>
    <property type="evidence" value="ECO:0007669"/>
    <property type="project" value="InterPro"/>
</dbReference>
<protein>
    <recommendedName>
        <fullName evidence="7">Cytochrome P450</fullName>
    </recommendedName>
</protein>
<keyword evidence="4" id="KW-0560">Oxidoreductase</keyword>
<evidence type="ECO:0000256" key="3">
    <source>
        <dbReference type="PIRSR" id="PIRSR602401-1"/>
    </source>
</evidence>
<dbReference type="InterPro" id="IPR050121">
    <property type="entry name" value="Cytochrome_P450_monoxygenase"/>
</dbReference>
<feature type="binding site" description="axial binding residue" evidence="3">
    <location>
        <position position="394"/>
    </location>
    <ligand>
        <name>heme</name>
        <dbReference type="ChEBI" id="CHEBI:30413"/>
    </ligand>
    <ligandPart>
        <name>Fe</name>
        <dbReference type="ChEBI" id="CHEBI:18248"/>
    </ligandPart>
</feature>
<keyword evidence="3 4" id="KW-0479">Metal-binding</keyword>
<sequence>MNFHSIFDLYAPQSPKLTPGLFESWIAIMNMGNDPISLFNQLHAKHGDIVRLNLGINQVFLTNHPEHIKYFLHKNASNYQKIKRLENATKRLFGEGWTDSINREIVKPFFQAEQYVGMDSQIGDITQQMLDRWRTYADNQQPVDVAAEMMRLSLSFTAQSFISNDLDGGTNQIAQEIETIMDYLNHRATSLNLPESFPTPANRKYLGCVGNLQTEIDRIIAEHNPDKSDLISVLNSWRDPETGKGLSRTRLRERLLWMLIPSFEPVGRVLGWVWYLLSLHPNVEQQMHAEIKREIGDRSPTFADIPSLEYTKAIVQETLRIYPPFWVMGRQAIQDDTIGDFHIRAKSTVLFNIYGVHHHPQYWDNPEEFYPERFLSNEQNRTAFLPFSIGSRACLGYNLSLMQIILVIAKISQIYRLSLLPNQAIKPIARASLIPNRSIQTKIFYK</sequence>
<keyword evidence="3 4" id="KW-0408">Iron</keyword>
<reference evidence="5 6" key="1">
    <citation type="submission" date="2018-02" db="EMBL/GenBank/DDBJ databases">
        <authorList>
            <person name="Cohen D.B."/>
            <person name="Kent A.D."/>
        </authorList>
    </citation>
    <scope>NUCLEOTIDE SEQUENCE [LARGE SCALE GENOMIC DNA]</scope>
    <source>
        <strain evidence="5 6">CCAP 1448/3</strain>
    </source>
</reference>
<dbReference type="GO" id="GO:0005506">
    <property type="term" value="F:iron ion binding"/>
    <property type="evidence" value="ECO:0007669"/>
    <property type="project" value="InterPro"/>
</dbReference>
<dbReference type="Gene3D" id="1.10.630.10">
    <property type="entry name" value="Cytochrome P450"/>
    <property type="match status" value="1"/>
</dbReference>
<evidence type="ECO:0008006" key="7">
    <source>
        <dbReference type="Google" id="ProtNLM"/>
    </source>
</evidence>
<evidence type="ECO:0000313" key="6">
    <source>
        <dbReference type="Proteomes" id="UP000238762"/>
    </source>
</evidence>
<gene>
    <name evidence="5" type="ORF">C7B64_06085</name>
</gene>
<comment type="caution">
    <text evidence="5">The sequence shown here is derived from an EMBL/GenBank/DDBJ whole genome shotgun (WGS) entry which is preliminary data.</text>
</comment>
<dbReference type="PANTHER" id="PTHR24305:SF166">
    <property type="entry name" value="CYTOCHROME P450 12A4, MITOCHONDRIAL-RELATED"/>
    <property type="match status" value="1"/>
</dbReference>
<dbReference type="PRINTS" id="PR00385">
    <property type="entry name" value="P450"/>
</dbReference>
<dbReference type="InterPro" id="IPR002401">
    <property type="entry name" value="Cyt_P450_E_grp-I"/>
</dbReference>
<keyword evidence="3 4" id="KW-0349">Heme</keyword>
<dbReference type="GO" id="GO:0004497">
    <property type="term" value="F:monooxygenase activity"/>
    <property type="evidence" value="ECO:0007669"/>
    <property type="project" value="UniProtKB-KW"/>
</dbReference>
<dbReference type="EMBL" id="PVWJ01000021">
    <property type="protein sequence ID" value="PSB03932.1"/>
    <property type="molecule type" value="Genomic_DNA"/>
</dbReference>
<dbReference type="InterPro" id="IPR017972">
    <property type="entry name" value="Cyt_P450_CS"/>
</dbReference>
<dbReference type="AlphaFoldDB" id="A0A2T1C6N0"/>
<name>A0A2T1C6N0_9CYAN</name>
<proteinExistence type="inferred from homology"/>
<dbReference type="PANTHER" id="PTHR24305">
    <property type="entry name" value="CYTOCHROME P450"/>
    <property type="match status" value="1"/>
</dbReference>
<evidence type="ECO:0000256" key="1">
    <source>
        <dbReference type="ARBA" id="ARBA00001971"/>
    </source>
</evidence>
<keyword evidence="6" id="KW-1185">Reference proteome</keyword>
<comment type="similarity">
    <text evidence="2 4">Belongs to the cytochrome P450 family.</text>
</comment>
<dbReference type="SUPFAM" id="SSF48264">
    <property type="entry name" value="Cytochrome P450"/>
    <property type="match status" value="1"/>
</dbReference>
<evidence type="ECO:0000256" key="2">
    <source>
        <dbReference type="ARBA" id="ARBA00010617"/>
    </source>
</evidence>